<evidence type="ECO:0000313" key="2">
    <source>
        <dbReference type="EMBL" id="ABC64931.1"/>
    </source>
</evidence>
<evidence type="ECO:0000313" key="3">
    <source>
        <dbReference type="Proteomes" id="UP000008808"/>
    </source>
</evidence>
<reference evidence="3" key="1">
    <citation type="journal article" date="2009" name="J. Bacteriol.">
        <title>Complete genome sequence of Erythrobacter litoralis HTCC2594.</title>
        <authorList>
            <person name="Oh H.M."/>
            <person name="Giovannoni S.J."/>
            <person name="Ferriera S."/>
            <person name="Johnson J."/>
            <person name="Cho J.C."/>
        </authorList>
    </citation>
    <scope>NUCLEOTIDE SEQUENCE [LARGE SCALE GENOMIC DNA]</scope>
    <source>
        <strain evidence="3">HTCC2594</strain>
    </source>
</reference>
<sequence length="120" mass="12611">MKGYMFRSRGGALAFTGITLISVATLVGTEEEDGALADSIAQIEQQGAQFRDQAGDLEQSAPVETAPSPEQVPQQPVATEFVPDDELIVDPTGFDPTPDPESLVGVEIVPLDPDAEDPTG</sequence>
<dbReference type="Proteomes" id="UP000008808">
    <property type="component" value="Chromosome"/>
</dbReference>
<gene>
    <name evidence="2" type="ordered locus">ELI_14195</name>
</gene>
<name>Q2N5W0_ERYLH</name>
<evidence type="ECO:0000256" key="1">
    <source>
        <dbReference type="SAM" id="MobiDB-lite"/>
    </source>
</evidence>
<protein>
    <submittedName>
        <fullName evidence="2">Uncharacterized protein</fullName>
    </submittedName>
</protein>
<dbReference type="AlphaFoldDB" id="Q2N5W0"/>
<keyword evidence="3" id="KW-1185">Reference proteome</keyword>
<dbReference type="KEGG" id="eli:ELI_14195"/>
<dbReference type="STRING" id="314225.ELI_14195"/>
<proteinExistence type="predicted"/>
<accession>Q2N5W0</accession>
<feature type="region of interest" description="Disordered" evidence="1">
    <location>
        <begin position="47"/>
        <end position="75"/>
    </location>
</feature>
<dbReference type="EMBL" id="CP000157">
    <property type="protein sequence ID" value="ABC64931.1"/>
    <property type="molecule type" value="Genomic_DNA"/>
</dbReference>
<organism evidence="2 3">
    <name type="scientific">Erythrobacter litoralis (strain HTCC2594)</name>
    <dbReference type="NCBI Taxonomy" id="314225"/>
    <lineage>
        <taxon>Bacteria</taxon>
        <taxon>Pseudomonadati</taxon>
        <taxon>Pseudomonadota</taxon>
        <taxon>Alphaproteobacteria</taxon>
        <taxon>Sphingomonadales</taxon>
        <taxon>Erythrobacteraceae</taxon>
        <taxon>Erythrobacter/Porphyrobacter group</taxon>
        <taxon>Erythrobacter</taxon>
    </lineage>
</organism>
<dbReference type="HOGENOM" id="CLU_2046087_0_0_5"/>